<proteinExistence type="predicted"/>
<dbReference type="PROSITE" id="PS50089">
    <property type="entry name" value="ZF_RING_2"/>
    <property type="match status" value="1"/>
</dbReference>
<protein>
    <submittedName>
        <fullName evidence="3">Exon0</fullName>
    </submittedName>
</protein>
<dbReference type="InterPro" id="IPR007954">
    <property type="entry name" value="Baculo_IE-1"/>
</dbReference>
<keyword evidence="1" id="KW-0862">Zinc</keyword>
<reference evidence="3 4" key="1">
    <citation type="journal article" date="2018" name="PLoS ONE">
        <title>Genome analysis of a novel Group I alphabaculovirus obtained from Oxyplax ochracea.</title>
        <authorList>
            <person name="Wang J."/>
            <person name="Hou D."/>
            <person name="Wang Q."/>
            <person name="Kuang W."/>
            <person name="Zhang L."/>
            <person name="Li J."/>
            <person name="Shen S."/>
            <person name="Deng F."/>
            <person name="Wang H."/>
            <person name="Hu Z."/>
            <person name="Wang M."/>
        </authorList>
    </citation>
    <scope>NUCLEOTIDE SEQUENCE [LARGE SCALE GENOMIC DNA]</scope>
    <source>
        <strain evidence="3">435</strain>
    </source>
</reference>
<evidence type="ECO:0000256" key="1">
    <source>
        <dbReference type="PROSITE-ProRule" id="PRU00175"/>
    </source>
</evidence>
<evidence type="ECO:0000313" key="4">
    <source>
        <dbReference type="Proteomes" id="UP000297028"/>
    </source>
</evidence>
<evidence type="ECO:0000259" key="2">
    <source>
        <dbReference type="PROSITE" id="PS50089"/>
    </source>
</evidence>
<name>A0A2L0WTY8_9ABAC</name>
<evidence type="ECO:0000313" key="3">
    <source>
        <dbReference type="EMBL" id="AVA31114.1"/>
    </source>
</evidence>
<organism evidence="3 4">
    <name type="scientific">Oxyplax ochracea nucleopolyhedrovirus</name>
    <dbReference type="NCBI Taxonomy" id="2083176"/>
    <lineage>
        <taxon>Viruses</taxon>
        <taxon>Viruses incertae sedis</taxon>
        <taxon>Naldaviricetes</taxon>
        <taxon>Lefavirales</taxon>
        <taxon>Baculoviridae</taxon>
        <taxon>Alphabaculovirus</taxon>
        <taxon>Alphabaculovirus oxochraceae</taxon>
    </lineage>
</organism>
<dbReference type="Pfam" id="PF05290">
    <property type="entry name" value="Baculo_IE-1"/>
    <property type="match status" value="1"/>
</dbReference>
<feature type="domain" description="RING-type" evidence="2">
    <location>
        <begin position="202"/>
        <end position="247"/>
    </location>
</feature>
<dbReference type="EMBL" id="MF143631">
    <property type="protein sequence ID" value="AVA31114.1"/>
    <property type="molecule type" value="Genomic_DNA"/>
</dbReference>
<dbReference type="GO" id="GO:0008270">
    <property type="term" value="F:zinc ion binding"/>
    <property type="evidence" value="ECO:0007669"/>
    <property type="project" value="UniProtKB-KW"/>
</dbReference>
<keyword evidence="1" id="KW-0863">Zinc-finger</keyword>
<sequence length="252" mass="29396">MIENGNYEFNDRPHYVLNENCGGDDAAECITKNFIFSHMYNSDLHTDAKFQQDIQTAAFNLIDDKHLELYKLRIKNSFFQLYNSSNNCNVVDDAMPKNVCCHHYIVEMQQIVTCIKELEKFFEMRNNRNNVLVFYPYLKQLNGSAQVLKKTFVCCLVLIENMQTYINEVVSHCLLCIQKLKLLQQTVEVMNLFAEKTILYECDVCKEVSTDKRFLKPKECCEFSICNACVVKLWKMATTHAKCPACRMSFKC</sequence>
<dbReference type="InterPro" id="IPR001841">
    <property type="entry name" value="Znf_RING"/>
</dbReference>
<dbReference type="Proteomes" id="UP000297028">
    <property type="component" value="Segment"/>
</dbReference>
<accession>A0A2L0WTY8</accession>
<dbReference type="SUPFAM" id="SSF57850">
    <property type="entry name" value="RING/U-box"/>
    <property type="match status" value="1"/>
</dbReference>
<gene>
    <name evidence="3" type="ORF">Oxoc_ORF15</name>
</gene>
<keyword evidence="4" id="KW-1185">Reference proteome</keyword>
<keyword evidence="1" id="KW-0479">Metal-binding</keyword>